<feature type="compositionally biased region" description="Low complexity" evidence="1">
    <location>
        <begin position="906"/>
        <end position="938"/>
    </location>
</feature>
<name>A0A1Y1UL17_9FUNG</name>
<protein>
    <recommendedName>
        <fullName evidence="2">MATH domain-containing protein</fullName>
    </recommendedName>
</protein>
<dbReference type="SMART" id="SM00061">
    <property type="entry name" value="MATH"/>
    <property type="match status" value="3"/>
</dbReference>
<feature type="compositionally biased region" description="Polar residues" evidence="1">
    <location>
        <begin position="1173"/>
        <end position="1190"/>
    </location>
</feature>
<dbReference type="Gene3D" id="2.30.30.40">
    <property type="entry name" value="SH3 Domains"/>
    <property type="match status" value="1"/>
</dbReference>
<feature type="compositionally biased region" description="Low complexity" evidence="1">
    <location>
        <begin position="948"/>
        <end position="967"/>
    </location>
</feature>
<feature type="compositionally biased region" description="Pro residues" evidence="1">
    <location>
        <begin position="1093"/>
        <end position="1111"/>
    </location>
</feature>
<feature type="compositionally biased region" description="Pro residues" evidence="1">
    <location>
        <begin position="1132"/>
        <end position="1146"/>
    </location>
</feature>
<feature type="domain" description="MATH" evidence="2">
    <location>
        <begin position="71"/>
        <end position="201"/>
    </location>
</feature>
<dbReference type="STRING" id="1754191.A0A1Y1UL17"/>
<dbReference type="Gene3D" id="2.60.210.10">
    <property type="entry name" value="Apoptosis, Tumor Necrosis Factor Receptor Associated Protein 2, Chain A"/>
    <property type="match status" value="4"/>
</dbReference>
<evidence type="ECO:0000313" key="3">
    <source>
        <dbReference type="EMBL" id="ORX38750.1"/>
    </source>
</evidence>
<dbReference type="EMBL" id="MCFH01000122">
    <property type="protein sequence ID" value="ORX38750.1"/>
    <property type="molecule type" value="Genomic_DNA"/>
</dbReference>
<dbReference type="InterPro" id="IPR008974">
    <property type="entry name" value="TRAF-like"/>
</dbReference>
<dbReference type="SUPFAM" id="SSF49599">
    <property type="entry name" value="TRAF domain-like"/>
    <property type="match status" value="4"/>
</dbReference>
<feature type="compositionally biased region" description="Pro residues" evidence="1">
    <location>
        <begin position="985"/>
        <end position="1020"/>
    </location>
</feature>
<dbReference type="Pfam" id="PF22486">
    <property type="entry name" value="MATH_2"/>
    <property type="match status" value="3"/>
</dbReference>
<sequence length="1190" mass="137282">MINRSQDQYSVFSKENYKNGFKTTLKNDFIVISVYMFVYVNILKEKKDNFIEKKLSNISRNVSNNYKLIGNNYYEWRIENWDKIKYNCEAEYSVKFNVCGYNWKIKMYPNGVDDSNDHISLYLKNLDVGSIKTHIFVKCVLFMANYDDYDTCHVKEFSSTFSSNKNTSGVKEFILKNQLYGGYDCKRTLITNNKVVVGAYVNVYEYNEVDCIINDIKESLEKKKTVKDEVIEENYYEWTIDNWKKFKDNKKVVYSPEFEIGGYNWRIFLYPNGNSKSKEYLSLYLHSKDVKSNSLLHISANYSLYIRNYKNYSCCHSYESESSCCFRECYEEHGSNEFIKVSDLYVKNKINNTTFVENNKLVIGAYISIFRFRKDQFIQEIKDIIYKDNYNKDDIKEEKFFEWYIDNWSNLKNDNVLLSPSFNNSKDNFSWKLKLYPNGCKKRYNDHISFFLHNINVMRKEIPEEFNIYADVMFFIRNVNDYSCHYLMSNNNMTIINKYNNYSCIREFIEKSKVKSDENGHQGLIEDNKIVFGVYICQYKPTKFDKFVKVLKESIDDSKYRGGNVLGERFFEREIADWENESEEYDSFSKTFYFGDFQWEFELLPDIIKKKIGMQLTCTEFCDEKSEKRDAIIYLKTIFYIRNYKGYDAVLLESNISNDYMNLTRKANALIMKNFVGYKNLYSNGNRLLENNKLVFGCYIRIYKKKPQIKITNKDFTLEYQSKDKKNGGGILYHFDQNGDLDVKLYEYKVDNNNNIEYSKYDVEKLNTDDPKLKKSSVNQGKIDIANVISESDLEDSDLEEEKQKGTAAIAIGDYKAKESYEVDIKIGDKIVVYDWDYDDEYVKGIKLHDDEKKINGFSLFPKEYVRKFDEQFLIDLKNNKIKPPKPKPASKPEENTSNQNNQSMPQPTAQSTAQPTPQSTPQQTPQPTAQPAAQPTIQPVPQPVPQSAPQYSYLQQPYLQPSSQPYGQPPPSPHPQYQNAFPFQPSPPYPFAVPAYPQPAPGPYPQQPYGPLSPQPAPAPGQRLYPQQPYGQAPPAPLSPQPTPAPLSPQPTPVPTPGQELYPQQPYGQAPPTPLSPQSTPAPTPGQGLYPPLSPQPAPAPAPGQSPYPQQPYGQAPLSSQPASGLYPQPYSIPSPQPSPQPSPYQQPCIPQATAYPPPPQYSVTSPPQNPSIPTESPIQASAPSSDNI</sequence>
<dbReference type="PANTHER" id="PTHR46162">
    <property type="entry name" value="TRAF-LIKE FAMILY PROTEIN"/>
    <property type="match status" value="1"/>
</dbReference>
<gene>
    <name evidence="3" type="ORF">BCR36DRAFT_22785</name>
</gene>
<comment type="caution">
    <text evidence="3">The sequence shown here is derived from an EMBL/GenBank/DDBJ whole genome shotgun (WGS) entry which is preliminary data.</text>
</comment>
<feature type="region of interest" description="Disordered" evidence="1">
    <location>
        <begin position="878"/>
        <end position="1190"/>
    </location>
</feature>
<feature type="compositionally biased region" description="Low complexity" evidence="1">
    <location>
        <begin position="1147"/>
        <end position="1156"/>
    </location>
</feature>
<evidence type="ECO:0000256" key="1">
    <source>
        <dbReference type="SAM" id="MobiDB-lite"/>
    </source>
</evidence>
<feature type="compositionally biased region" description="Pro residues" evidence="1">
    <location>
        <begin position="1070"/>
        <end position="1085"/>
    </location>
</feature>
<reference evidence="3 4" key="1">
    <citation type="submission" date="2016-08" db="EMBL/GenBank/DDBJ databases">
        <title>Genomes of anaerobic fungi encode conserved fungal cellulosomes for biomass hydrolysis.</title>
        <authorList>
            <consortium name="DOE Joint Genome Institute"/>
            <person name="Haitjema C.H."/>
            <person name="Gilmore S.P."/>
            <person name="Henske J.K."/>
            <person name="Solomon K.V."/>
            <person name="De Groot R."/>
            <person name="Kuo A."/>
            <person name="Mondo S.J."/>
            <person name="Salamov A.A."/>
            <person name="Labutti K."/>
            <person name="Zhao Z."/>
            <person name="Chiniquy J."/>
            <person name="Barry K."/>
            <person name="Brewer H.M."/>
            <person name="Purvine S.O."/>
            <person name="Wright A.T."/>
            <person name="Boxma B."/>
            <person name="Van Alen T."/>
            <person name="Hackstein J.H."/>
            <person name="Baker S.E."/>
            <person name="Grigoriev I.V."/>
            <person name="O'Malley M.A."/>
        </authorList>
    </citation>
    <scope>NUCLEOTIDE SEQUENCE [LARGE SCALE GENOMIC DNA]</scope>
    <source>
        <strain evidence="4">finn</strain>
    </source>
</reference>
<feature type="compositionally biased region" description="Pro residues" evidence="1">
    <location>
        <begin position="1033"/>
        <end position="1057"/>
    </location>
</feature>
<dbReference type="InterPro" id="IPR036028">
    <property type="entry name" value="SH3-like_dom_sf"/>
</dbReference>
<dbReference type="Proteomes" id="UP000193719">
    <property type="component" value="Unassembled WGS sequence"/>
</dbReference>
<evidence type="ECO:0000259" key="2">
    <source>
        <dbReference type="PROSITE" id="PS50144"/>
    </source>
</evidence>
<dbReference type="CDD" id="cd00121">
    <property type="entry name" value="MATH"/>
    <property type="match status" value="3"/>
</dbReference>
<reference evidence="3 4" key="2">
    <citation type="submission" date="2016-08" db="EMBL/GenBank/DDBJ databases">
        <title>Pervasive Adenine N6-methylation of Active Genes in Fungi.</title>
        <authorList>
            <consortium name="DOE Joint Genome Institute"/>
            <person name="Mondo S.J."/>
            <person name="Dannebaum R.O."/>
            <person name="Kuo R.C."/>
            <person name="Labutti K."/>
            <person name="Haridas S."/>
            <person name="Kuo A."/>
            <person name="Salamov A."/>
            <person name="Ahrendt S.R."/>
            <person name="Lipzen A."/>
            <person name="Sullivan W."/>
            <person name="Andreopoulos W.B."/>
            <person name="Clum A."/>
            <person name="Lindquist E."/>
            <person name="Daum C."/>
            <person name="Ramamoorthy G.K."/>
            <person name="Gryganskyi A."/>
            <person name="Culley D."/>
            <person name="Magnuson J.K."/>
            <person name="James T.Y."/>
            <person name="O'Malley M.A."/>
            <person name="Stajich J.E."/>
            <person name="Spatafora J.W."/>
            <person name="Visel A."/>
            <person name="Grigoriev I.V."/>
        </authorList>
    </citation>
    <scope>NUCLEOTIDE SEQUENCE [LARGE SCALE GENOMIC DNA]</scope>
    <source>
        <strain evidence="4">finn</strain>
    </source>
</reference>
<feature type="compositionally biased region" description="Polar residues" evidence="1">
    <location>
        <begin position="896"/>
        <end position="905"/>
    </location>
</feature>
<accession>A0A1Y1UL17</accession>
<dbReference type="OrthoDB" id="289038at2759"/>
<organism evidence="3 4">
    <name type="scientific">Piromyces finnis</name>
    <dbReference type="NCBI Taxonomy" id="1754191"/>
    <lineage>
        <taxon>Eukaryota</taxon>
        <taxon>Fungi</taxon>
        <taxon>Fungi incertae sedis</taxon>
        <taxon>Chytridiomycota</taxon>
        <taxon>Chytridiomycota incertae sedis</taxon>
        <taxon>Neocallimastigomycetes</taxon>
        <taxon>Neocallimastigales</taxon>
        <taxon>Neocallimastigaceae</taxon>
        <taxon>Piromyces</taxon>
    </lineage>
</organism>
<dbReference type="InterPro" id="IPR002083">
    <property type="entry name" value="MATH/TRAF_dom"/>
</dbReference>
<dbReference type="PANTHER" id="PTHR46162:SF2">
    <property type="entry name" value="ANKYRIN REPEAT-CONTAINING PROTEIN-RELATED"/>
    <property type="match status" value="1"/>
</dbReference>
<keyword evidence="4" id="KW-1185">Reference proteome</keyword>
<dbReference type="SUPFAM" id="SSF50044">
    <property type="entry name" value="SH3-domain"/>
    <property type="match status" value="1"/>
</dbReference>
<feature type="domain" description="MATH" evidence="2">
    <location>
        <begin position="233"/>
        <end position="367"/>
    </location>
</feature>
<feature type="domain" description="MATH" evidence="2">
    <location>
        <begin position="398"/>
        <end position="536"/>
    </location>
</feature>
<dbReference type="PROSITE" id="PS50144">
    <property type="entry name" value="MATH"/>
    <property type="match status" value="3"/>
</dbReference>
<proteinExistence type="predicted"/>
<evidence type="ECO:0000313" key="4">
    <source>
        <dbReference type="Proteomes" id="UP000193719"/>
    </source>
</evidence>
<dbReference type="AlphaFoldDB" id="A0A1Y1UL17"/>